<accession>G7W8U5</accession>
<protein>
    <recommendedName>
        <fullName evidence="4">MORN repeat protein</fullName>
    </recommendedName>
</protein>
<gene>
    <name evidence="2" type="ordered locus">Desor_2203</name>
</gene>
<organism evidence="2 3">
    <name type="scientific">Desulfosporosinus orientis (strain ATCC 19365 / DSM 765 / NCIMB 8382 / VKM B-1628 / Singapore I)</name>
    <name type="common">Desulfotomaculum orientis</name>
    <dbReference type="NCBI Taxonomy" id="768706"/>
    <lineage>
        <taxon>Bacteria</taxon>
        <taxon>Bacillati</taxon>
        <taxon>Bacillota</taxon>
        <taxon>Clostridia</taxon>
        <taxon>Eubacteriales</taxon>
        <taxon>Desulfitobacteriaceae</taxon>
        <taxon>Desulfosporosinus</taxon>
    </lineage>
</organism>
<reference evidence="2 3" key="2">
    <citation type="journal article" date="2012" name="J. Bacteriol.">
        <title>Complete genome sequences of Desulfosporosinus orientis DSM765T, Desulfosporosinus youngiae DSM17734T, Desulfosporosinus meridiei DSM13257T, and Desulfosporosinus acidiphilus DSM22704T.</title>
        <authorList>
            <person name="Pester M."/>
            <person name="Brambilla E."/>
            <person name="Alazard D."/>
            <person name="Rattei T."/>
            <person name="Weinmaier T."/>
            <person name="Han J."/>
            <person name="Lucas S."/>
            <person name="Lapidus A."/>
            <person name="Cheng J.F."/>
            <person name="Goodwin L."/>
            <person name="Pitluck S."/>
            <person name="Peters L."/>
            <person name="Ovchinnikova G."/>
            <person name="Teshima H."/>
            <person name="Detter J.C."/>
            <person name="Han C.S."/>
            <person name="Tapia R."/>
            <person name="Land M.L."/>
            <person name="Hauser L."/>
            <person name="Kyrpides N.C."/>
            <person name="Ivanova N.N."/>
            <person name="Pagani I."/>
            <person name="Huntmann M."/>
            <person name="Wei C.L."/>
            <person name="Davenport K.W."/>
            <person name="Daligault H."/>
            <person name="Chain P.S."/>
            <person name="Chen A."/>
            <person name="Mavromatis K."/>
            <person name="Markowitz V."/>
            <person name="Szeto E."/>
            <person name="Mikhailova N."/>
            <person name="Pati A."/>
            <person name="Wagner M."/>
            <person name="Woyke T."/>
            <person name="Ollivier B."/>
            <person name="Klenk H.P."/>
            <person name="Spring S."/>
            <person name="Loy A."/>
        </authorList>
    </citation>
    <scope>NUCLEOTIDE SEQUENCE [LARGE SCALE GENOMIC DNA]</scope>
    <source>
        <strain evidence="3">ATCC 19365 / DSM 765 / NCIMB 8382 / VKM B-1628</strain>
    </source>
</reference>
<dbReference type="EMBL" id="CP003108">
    <property type="protein sequence ID" value="AET67805.1"/>
    <property type="molecule type" value="Genomic_DNA"/>
</dbReference>
<proteinExistence type="predicted"/>
<feature type="chain" id="PRO_5039198916" description="MORN repeat protein" evidence="1">
    <location>
        <begin position="21"/>
        <end position="481"/>
    </location>
</feature>
<evidence type="ECO:0000313" key="3">
    <source>
        <dbReference type="Proteomes" id="UP000006346"/>
    </source>
</evidence>
<evidence type="ECO:0000313" key="2">
    <source>
        <dbReference type="EMBL" id="AET67805.1"/>
    </source>
</evidence>
<dbReference type="eggNOG" id="ENOG5032XHM">
    <property type="taxonomic scope" value="Bacteria"/>
</dbReference>
<name>G7W8U5_DESOD</name>
<dbReference type="KEGG" id="dor:Desor_2203"/>
<dbReference type="PROSITE" id="PS51257">
    <property type="entry name" value="PROKAR_LIPOPROTEIN"/>
    <property type="match status" value="1"/>
</dbReference>
<evidence type="ECO:0000256" key="1">
    <source>
        <dbReference type="SAM" id="SignalP"/>
    </source>
</evidence>
<feature type="signal peptide" evidence="1">
    <location>
        <begin position="1"/>
        <end position="20"/>
    </location>
</feature>
<dbReference type="PATRIC" id="fig|768706.3.peg.2220"/>
<dbReference type="STRING" id="768706.Desor_2203"/>
<sequence>MKCKIISIFLLVLLSITTTACSNSSDSKIESSKTQALSGNNLNPAMEAYKTVLQNNTEFYSTDSKKKVYLNDFLTNEELFGIQFKVTNFTVLDVDGDKIPEVVLELKENDFYEVLHYMNGEVYGYIRSYRQLENIKIDGTFGWSNSAFNNGIGQLKFKPDACETENLGYYDANKTDQYFIDNKPVTEETYNSFLKEEDEKKDAVWFEFTQNNLETALSASSTQARTTAETTIPITSDNKTVEENSNIGDNVDTGKNQFEKGYYDYKGTINNNIHIQMSIYPSGQDIVGSYFYEKEKKEINLKGKAGNNEIVLYEYDFQGKNTGIFRGTMNTLDRIQGTWASPDGKKTYPFALDLASNLPEVEYGKRYGVPEGDQAVEDFVTQIQSYVINNNKEELAEQIAYPINIKVNGKVAGIQTKDDFISKYDQIINANFKQVISNTVTKYLFANYQGIMFGNGKYNLWISEVVTTGVPSKLMIISINN</sequence>
<dbReference type="HOGENOM" id="CLU_567095_0_0_9"/>
<evidence type="ECO:0008006" key="4">
    <source>
        <dbReference type="Google" id="ProtNLM"/>
    </source>
</evidence>
<keyword evidence="1" id="KW-0732">Signal</keyword>
<keyword evidence="3" id="KW-1185">Reference proteome</keyword>
<dbReference type="OrthoDB" id="116695at2"/>
<dbReference type="AlphaFoldDB" id="G7W8U5"/>
<dbReference type="RefSeq" id="WP_014184619.1">
    <property type="nucleotide sequence ID" value="NC_016584.1"/>
</dbReference>
<dbReference type="Proteomes" id="UP000006346">
    <property type="component" value="Chromosome"/>
</dbReference>
<reference evidence="3" key="1">
    <citation type="submission" date="2011-11" db="EMBL/GenBank/DDBJ databases">
        <title>Complete sequence of Desulfosporosinus orientis DSM 765.</title>
        <authorList>
            <person name="Lucas S."/>
            <person name="Han J."/>
            <person name="Lapidus A."/>
            <person name="Cheng J.-F."/>
            <person name="Goodwin L."/>
            <person name="Pitluck S."/>
            <person name="Peters L."/>
            <person name="Ovchinnikova G."/>
            <person name="Teshima H."/>
            <person name="Detter J.C."/>
            <person name="Han C."/>
            <person name="Tapia R."/>
            <person name="Land M."/>
            <person name="Hauser L."/>
            <person name="Kyrpides N."/>
            <person name="Ivanova N."/>
            <person name="Pagani I."/>
            <person name="Pester M."/>
            <person name="Spring S."/>
            <person name="Ollivier B."/>
            <person name="Rattei T."/>
            <person name="Klenk H.-P."/>
            <person name="Wagner M."/>
            <person name="Loy A."/>
            <person name="Woyke T."/>
        </authorList>
    </citation>
    <scope>NUCLEOTIDE SEQUENCE [LARGE SCALE GENOMIC DNA]</scope>
    <source>
        <strain evidence="3">ATCC 19365 / DSM 765 / NCIMB 8382 / VKM B-1628</strain>
    </source>
</reference>